<protein>
    <submittedName>
        <fullName evidence="1">Uncharacterized protein</fullName>
    </submittedName>
</protein>
<proteinExistence type="predicted"/>
<comment type="caution">
    <text evidence="1">The sequence shown here is derived from an EMBL/GenBank/DDBJ whole genome shotgun (WGS) entry which is preliminary data.</text>
</comment>
<reference evidence="1 2" key="1">
    <citation type="submission" date="2020-02" db="EMBL/GenBank/DDBJ databases">
        <title>Balneolaceae bacterium YR4-1, complete genome.</title>
        <authorList>
            <person name="Li Y."/>
            <person name="Wu S."/>
        </authorList>
    </citation>
    <scope>NUCLEOTIDE SEQUENCE [LARGE SCALE GENOMIC DNA]</scope>
    <source>
        <strain evidence="1 2">YR4-1</strain>
    </source>
</reference>
<evidence type="ECO:0000313" key="2">
    <source>
        <dbReference type="Proteomes" id="UP000473278"/>
    </source>
</evidence>
<dbReference type="Proteomes" id="UP000473278">
    <property type="component" value="Unassembled WGS sequence"/>
</dbReference>
<dbReference type="RefSeq" id="WP_165139789.1">
    <property type="nucleotide sequence ID" value="NZ_JAALLT010000002.1"/>
</dbReference>
<organism evidence="1 2">
    <name type="scientific">Halalkalibaculum roseum</name>
    <dbReference type="NCBI Taxonomy" id="2709311"/>
    <lineage>
        <taxon>Bacteria</taxon>
        <taxon>Pseudomonadati</taxon>
        <taxon>Balneolota</taxon>
        <taxon>Balneolia</taxon>
        <taxon>Balneolales</taxon>
        <taxon>Balneolaceae</taxon>
        <taxon>Halalkalibaculum</taxon>
    </lineage>
</organism>
<gene>
    <name evidence="1" type="ORF">G3570_04640</name>
</gene>
<name>A0A6M1SLN6_9BACT</name>
<keyword evidence="2" id="KW-1185">Reference proteome</keyword>
<accession>A0A6M1SLN6</accession>
<sequence length="241" mass="25896">MGRATTAITESDWSLFANPAMISTSYTGISFFGVRYYGLDELTDLAVAVVLPSAIGSLAFGAHRFGDEFYNESRLRIGYKNEYQGFHFGLVANYNHLAIGGGYGSAGAIGLDVGIAAMILNGLWVAAKAVNINQPTYGKYKGLSEELARDLSIGLSYQIADLLLFSIEAVKDIRFPISYRAGIDAKILGSFRGRAGVTTEPVTLAGGFGISSKSWAVNIGVQQHENPILGMSPAMDFRLSW</sequence>
<dbReference type="AlphaFoldDB" id="A0A6M1SLN6"/>
<evidence type="ECO:0000313" key="1">
    <source>
        <dbReference type="EMBL" id="NGP75909.1"/>
    </source>
</evidence>
<dbReference type="EMBL" id="JAALLT010000002">
    <property type="protein sequence ID" value="NGP75909.1"/>
    <property type="molecule type" value="Genomic_DNA"/>
</dbReference>